<gene>
    <name evidence="1" type="ORF">KP509_29G014900</name>
</gene>
<name>A0A8T2R6N7_CERRI</name>
<dbReference type="OrthoDB" id="1304557at2759"/>
<keyword evidence="2" id="KW-1185">Reference proteome</keyword>
<accession>A0A8T2R6N7</accession>
<evidence type="ECO:0000313" key="2">
    <source>
        <dbReference type="Proteomes" id="UP000825935"/>
    </source>
</evidence>
<proteinExistence type="predicted"/>
<reference evidence="1" key="1">
    <citation type="submission" date="2021-08" db="EMBL/GenBank/DDBJ databases">
        <title>WGS assembly of Ceratopteris richardii.</title>
        <authorList>
            <person name="Marchant D.B."/>
            <person name="Chen G."/>
            <person name="Jenkins J."/>
            <person name="Shu S."/>
            <person name="Leebens-Mack J."/>
            <person name="Grimwood J."/>
            <person name="Schmutz J."/>
            <person name="Soltis P."/>
            <person name="Soltis D."/>
            <person name="Chen Z.-H."/>
        </authorList>
    </citation>
    <scope>NUCLEOTIDE SEQUENCE</scope>
    <source>
        <strain evidence="1">Whitten #5841</strain>
        <tissue evidence="1">Leaf</tissue>
    </source>
</reference>
<organism evidence="1 2">
    <name type="scientific">Ceratopteris richardii</name>
    <name type="common">Triangle waterfern</name>
    <dbReference type="NCBI Taxonomy" id="49495"/>
    <lineage>
        <taxon>Eukaryota</taxon>
        <taxon>Viridiplantae</taxon>
        <taxon>Streptophyta</taxon>
        <taxon>Embryophyta</taxon>
        <taxon>Tracheophyta</taxon>
        <taxon>Polypodiopsida</taxon>
        <taxon>Polypodiidae</taxon>
        <taxon>Polypodiales</taxon>
        <taxon>Pteridineae</taxon>
        <taxon>Pteridaceae</taxon>
        <taxon>Parkerioideae</taxon>
        <taxon>Ceratopteris</taxon>
    </lineage>
</organism>
<protein>
    <submittedName>
        <fullName evidence="1">Uncharacterized protein</fullName>
    </submittedName>
</protein>
<comment type="caution">
    <text evidence="1">The sequence shown here is derived from an EMBL/GenBank/DDBJ whole genome shotgun (WGS) entry which is preliminary data.</text>
</comment>
<dbReference type="Proteomes" id="UP000825935">
    <property type="component" value="Chromosome 29"/>
</dbReference>
<dbReference type="EMBL" id="CM035434">
    <property type="protein sequence ID" value="KAH7291388.1"/>
    <property type="molecule type" value="Genomic_DNA"/>
</dbReference>
<sequence length="284" mass="33182">MVINIKDRWEGKGNFISGSKKLSWVNVCNHQDLFDISHNSGFSWSNKQAGNNYRSARLDRCYATADVIHDCWNVSAKIDQSLLVSYHKPLCLTFSKGNPEYRSRWPHIDYSLLRLPSIMSRTKEIISSHFGKASSATIAWDRAVTDIQKLFTLHRKHALDLRTQRRNSIMNQLNSLDVNSQEYIDCSLRLCKERYLEVRNSLALSREFWSENMDRNNKHMFSLMKKKKIRDFVPLIKKRKGGFTTNIETLHEAKCFLMDVFSVSPKWGEDIQRARATISMKRKK</sequence>
<evidence type="ECO:0000313" key="1">
    <source>
        <dbReference type="EMBL" id="KAH7291388.1"/>
    </source>
</evidence>
<dbReference type="AlphaFoldDB" id="A0A8T2R6N7"/>